<gene>
    <name evidence="2" type="ORF">B1806_03680</name>
</gene>
<dbReference type="InterPro" id="IPR001437">
    <property type="entry name" value="Tscrpt_elong_fac_GreA/B_C"/>
</dbReference>
<dbReference type="InterPro" id="IPR036953">
    <property type="entry name" value="GreA/GreB_C_sf"/>
</dbReference>
<feature type="domain" description="Transcription elongation factor GreA/GreB C-terminal" evidence="1">
    <location>
        <begin position="84"/>
        <end position="158"/>
    </location>
</feature>
<dbReference type="Pfam" id="PF01272">
    <property type="entry name" value="GreA_GreB"/>
    <property type="match status" value="1"/>
</dbReference>
<accession>A0A4S3KR14</accession>
<proteinExistence type="predicted"/>
<keyword evidence="3" id="KW-1185">Reference proteome</keyword>
<dbReference type="PANTHER" id="PTHR30437">
    <property type="entry name" value="TRANSCRIPTION ELONGATION FACTOR GREA"/>
    <property type="match status" value="1"/>
</dbReference>
<dbReference type="PROSITE" id="PS00830">
    <property type="entry name" value="GREAB_2"/>
    <property type="match status" value="1"/>
</dbReference>
<dbReference type="Proteomes" id="UP000307749">
    <property type="component" value="Unassembled WGS sequence"/>
</dbReference>
<dbReference type="GO" id="GO:0070063">
    <property type="term" value="F:RNA polymerase binding"/>
    <property type="evidence" value="ECO:0007669"/>
    <property type="project" value="InterPro"/>
</dbReference>
<protein>
    <recommendedName>
        <fullName evidence="1">Transcription elongation factor GreA/GreB C-terminal domain-containing protein</fullName>
    </recommendedName>
</protein>
<dbReference type="GO" id="GO:0003677">
    <property type="term" value="F:DNA binding"/>
    <property type="evidence" value="ECO:0007669"/>
    <property type="project" value="InterPro"/>
</dbReference>
<organism evidence="2 3">
    <name type="scientific">Metallibacterium scheffleri</name>
    <dbReference type="NCBI Taxonomy" id="993689"/>
    <lineage>
        <taxon>Bacteria</taxon>
        <taxon>Pseudomonadati</taxon>
        <taxon>Pseudomonadota</taxon>
        <taxon>Gammaproteobacteria</taxon>
        <taxon>Lysobacterales</taxon>
        <taxon>Rhodanobacteraceae</taxon>
        <taxon>Metallibacterium</taxon>
    </lineage>
</organism>
<name>A0A4S3KR14_9GAMM</name>
<dbReference type="Gene3D" id="3.10.50.30">
    <property type="entry name" value="Transcription elongation factor, GreA/GreB, C-terminal domain"/>
    <property type="match status" value="1"/>
</dbReference>
<evidence type="ECO:0000259" key="1">
    <source>
        <dbReference type="Pfam" id="PF01272"/>
    </source>
</evidence>
<dbReference type="STRING" id="993689.GCA_002077135_01654"/>
<comment type="caution">
    <text evidence="2">The sequence shown here is derived from an EMBL/GenBank/DDBJ whole genome shotgun (WGS) entry which is preliminary data.</text>
</comment>
<dbReference type="GO" id="GO:0006354">
    <property type="term" value="P:DNA-templated transcription elongation"/>
    <property type="evidence" value="ECO:0007669"/>
    <property type="project" value="TreeGrafter"/>
</dbReference>
<dbReference type="OrthoDB" id="8537952at2"/>
<dbReference type="FunFam" id="3.10.50.30:FF:000001">
    <property type="entry name" value="Transcription elongation factor GreA"/>
    <property type="match status" value="1"/>
</dbReference>
<dbReference type="PANTHER" id="PTHR30437:SF6">
    <property type="entry name" value="TRANSCRIPTION ELONGATION FACTOR GREB"/>
    <property type="match status" value="1"/>
</dbReference>
<dbReference type="SUPFAM" id="SSF54534">
    <property type="entry name" value="FKBP-like"/>
    <property type="match status" value="1"/>
</dbReference>
<sequence length="160" mass="17282">MSRAFTKESDAPEALPERTLSEHRNYVTASGLAQLRARATTVRNELQATQTRADAAVALVLARDLRWLDTRIAAAIVVNPAAQPPERVAFGAVVTVEDAAGATQRWQIVGEDEADASAGKVSWVSPLARALLDAQVGDEVTWRRPAGAQTLTVTHIEYPR</sequence>
<dbReference type="EMBL" id="MWQO01000012">
    <property type="protein sequence ID" value="THD11492.1"/>
    <property type="molecule type" value="Genomic_DNA"/>
</dbReference>
<dbReference type="RefSeq" id="WP_081127015.1">
    <property type="nucleotide sequence ID" value="NZ_DAHXOC010000015.1"/>
</dbReference>
<reference evidence="2 3" key="1">
    <citation type="submission" date="2017-02" db="EMBL/GenBank/DDBJ databases">
        <title>Whole genome sequencing of Metallibacterium scheffleri DSM 24874 (T).</title>
        <authorList>
            <person name="Kumar S."/>
            <person name="Patil P."/>
            <person name="Patil P.B."/>
        </authorList>
    </citation>
    <scope>NUCLEOTIDE SEQUENCE [LARGE SCALE GENOMIC DNA]</scope>
    <source>
        <strain evidence="2 3">DSM 24874</strain>
    </source>
</reference>
<dbReference type="GO" id="GO:0032784">
    <property type="term" value="P:regulation of DNA-templated transcription elongation"/>
    <property type="evidence" value="ECO:0007669"/>
    <property type="project" value="InterPro"/>
</dbReference>
<evidence type="ECO:0000313" key="3">
    <source>
        <dbReference type="Proteomes" id="UP000307749"/>
    </source>
</evidence>
<evidence type="ECO:0000313" key="2">
    <source>
        <dbReference type="EMBL" id="THD11492.1"/>
    </source>
</evidence>
<dbReference type="InterPro" id="IPR023459">
    <property type="entry name" value="Tscrpt_elong_fac_GreA/B_fam"/>
</dbReference>
<dbReference type="AlphaFoldDB" id="A0A4S3KR14"/>
<dbReference type="InterPro" id="IPR018151">
    <property type="entry name" value="TF_GreA/GreB_CS"/>
</dbReference>